<accession>A0A7U2ES22</accession>
<organism evidence="1 2">
    <name type="scientific">Phaeosphaeria nodorum (strain SN15 / ATCC MYA-4574 / FGSC 10173)</name>
    <name type="common">Glume blotch fungus</name>
    <name type="synonym">Parastagonospora nodorum</name>
    <dbReference type="NCBI Taxonomy" id="321614"/>
    <lineage>
        <taxon>Eukaryota</taxon>
        <taxon>Fungi</taxon>
        <taxon>Dikarya</taxon>
        <taxon>Ascomycota</taxon>
        <taxon>Pezizomycotina</taxon>
        <taxon>Dothideomycetes</taxon>
        <taxon>Pleosporomycetidae</taxon>
        <taxon>Pleosporales</taxon>
        <taxon>Pleosporineae</taxon>
        <taxon>Phaeosphaeriaceae</taxon>
        <taxon>Parastagonospora</taxon>
    </lineage>
</organism>
<keyword evidence="2" id="KW-1185">Reference proteome</keyword>
<evidence type="ECO:0000313" key="1">
    <source>
        <dbReference type="EMBL" id="QRC90079.1"/>
    </source>
</evidence>
<protein>
    <submittedName>
        <fullName evidence="1">Uncharacterized protein</fullName>
    </submittedName>
</protein>
<dbReference type="Proteomes" id="UP000663193">
    <property type="component" value="Chromosome 1"/>
</dbReference>
<dbReference type="AlphaFoldDB" id="A0A7U2ES22"/>
<gene>
    <name evidence="1" type="ORF">JI435_306620</name>
</gene>
<proteinExistence type="predicted"/>
<reference evidence="2" key="1">
    <citation type="journal article" date="2021" name="BMC Genomics">
        <title>Chromosome-level genome assembly and manually-curated proteome of model necrotroph Parastagonospora nodorum Sn15 reveals a genome-wide trove of candidate effector homologs, and redundancy of virulence-related functions within an accessory chromosome.</title>
        <authorList>
            <person name="Bertazzoni S."/>
            <person name="Jones D.A.B."/>
            <person name="Phan H.T."/>
            <person name="Tan K.-C."/>
            <person name="Hane J.K."/>
        </authorList>
    </citation>
    <scope>NUCLEOTIDE SEQUENCE [LARGE SCALE GENOMIC DNA]</scope>
    <source>
        <strain evidence="2">SN15 / ATCC MYA-4574 / FGSC 10173)</strain>
    </source>
</reference>
<dbReference type="VEuPathDB" id="FungiDB:JI435_306620"/>
<name>A0A7U2ES22_PHANO</name>
<sequence>MSRSTPLSLRHWRLPNALSVQQQPTAHLVERRIVSPYKVVAQACSKETRYVLNSEHPSIPASLGSLCHASRPLLSEVPSESVAQTYVKLRPCRAIIVQNDTFERITPASAQEQSQLKAAFQSKPNTD</sequence>
<dbReference type="EMBL" id="CP069023">
    <property type="protein sequence ID" value="QRC90079.1"/>
    <property type="molecule type" value="Genomic_DNA"/>
</dbReference>
<evidence type="ECO:0000313" key="2">
    <source>
        <dbReference type="Proteomes" id="UP000663193"/>
    </source>
</evidence>